<proteinExistence type="predicted"/>
<evidence type="ECO:0000256" key="3">
    <source>
        <dbReference type="SAM" id="SignalP"/>
    </source>
</evidence>
<protein>
    <submittedName>
        <fullName evidence="4">Uncharacterized protein</fullName>
    </submittedName>
</protein>
<evidence type="ECO:0000256" key="1">
    <source>
        <dbReference type="SAM" id="MobiDB-lite"/>
    </source>
</evidence>
<feature type="compositionally biased region" description="Polar residues" evidence="1">
    <location>
        <begin position="410"/>
        <end position="419"/>
    </location>
</feature>
<keyword evidence="2" id="KW-0472">Membrane</keyword>
<keyword evidence="5" id="KW-1185">Reference proteome</keyword>
<organism evidence="4 5">
    <name type="scientific">Perkinsus olseni</name>
    <name type="common">Perkinsus atlanticus</name>
    <dbReference type="NCBI Taxonomy" id="32597"/>
    <lineage>
        <taxon>Eukaryota</taxon>
        <taxon>Sar</taxon>
        <taxon>Alveolata</taxon>
        <taxon>Perkinsozoa</taxon>
        <taxon>Perkinsea</taxon>
        <taxon>Perkinsida</taxon>
        <taxon>Perkinsidae</taxon>
        <taxon>Perkinsus</taxon>
    </lineage>
</organism>
<evidence type="ECO:0000256" key="2">
    <source>
        <dbReference type="SAM" id="Phobius"/>
    </source>
</evidence>
<feature type="transmembrane region" description="Helical" evidence="2">
    <location>
        <begin position="655"/>
        <end position="673"/>
    </location>
</feature>
<feature type="chain" id="PRO_5029838131" evidence="3">
    <location>
        <begin position="18"/>
        <end position="761"/>
    </location>
</feature>
<sequence length="761" mass="83943">MGLTFSRLGLLLAAAATQPNLHQDTDYDFWVPPLPGHYKNDNPRVGKLPNLTLDIWLNEADKRQDFNIKLGKHSRRGYLVPITSNARIVLQKTDLTEDDYYLFKKCARLHFIEPIGGLTTAYVIYSIPKGGRRVHPPGIYLCPVKDQGWTLYFGSTRQAYSRQISRLHCPVALEFVPGSTVASHVSEMAAMLEALGDFWIPPGIGEYTSVRNPTGVGQLPSAMVKISYDEASRRQVFEVDLGDYSERGYLSPTTARRFVSLQKIDGTEEAHFSLGRCARFIFAAKHNAACVAYRAYGLPGKFTGYPTTAMHLCRVDDQGWTIYLGAKRENSHVVRLFAPVVLKSPPIPGPVASRRESERAVENSPPVSNPEPAPADATLEESDEENNATTISYGESEKIPSVETLGKTPPDSTKMTISGGSAFEGVDEVTRPNTGPKRVVTVIEEILPRSNQEAASSMDASPVVAEENRLVFPANHGVFGETPTVNTLGETPVESSLRAAQTAALDGAGPSTNHQVLSPPSAGYYMGAFGIEEQGEKGTVEVRVGITDLSAKLILRADLRQAHVDLDPAPLERASNDCWRLAVKSLDENSDHVEGAVDAIRDLAGIDSLDMEDILLCFVDGKWKLLLGSRSLRVVYLDKWNPKRFSRTCFPFRDMLITLLPLLLAVLFAFVGGQKVTYNYNYQGIDVQYNGGNTEDAVILLSCGRKFVRDPPFETSNNEYRAKFPARRFHQDGQLVDPLSIGWFKEIVRKVCGPNAIPDDY</sequence>
<name>A0A7J6UKV1_PEROL</name>
<keyword evidence="2" id="KW-1133">Transmembrane helix</keyword>
<dbReference type="Proteomes" id="UP000553632">
    <property type="component" value="Unassembled WGS sequence"/>
</dbReference>
<accession>A0A7J6UKV1</accession>
<feature type="signal peptide" evidence="3">
    <location>
        <begin position="1"/>
        <end position="17"/>
    </location>
</feature>
<evidence type="ECO:0000313" key="4">
    <source>
        <dbReference type="EMBL" id="KAF4757892.1"/>
    </source>
</evidence>
<feature type="region of interest" description="Disordered" evidence="1">
    <location>
        <begin position="347"/>
        <end position="434"/>
    </location>
</feature>
<keyword evidence="3" id="KW-0732">Signal</keyword>
<gene>
    <name evidence="4" type="ORF">FOZ63_024442</name>
</gene>
<evidence type="ECO:0000313" key="5">
    <source>
        <dbReference type="Proteomes" id="UP000553632"/>
    </source>
</evidence>
<keyword evidence="2" id="KW-0812">Transmembrane</keyword>
<reference evidence="4 5" key="1">
    <citation type="submission" date="2020-04" db="EMBL/GenBank/DDBJ databases">
        <title>Perkinsus olseni comparative genomics.</title>
        <authorList>
            <person name="Bogema D.R."/>
        </authorList>
    </citation>
    <scope>NUCLEOTIDE SEQUENCE [LARGE SCALE GENOMIC DNA]</scope>
    <source>
        <strain evidence="4 5">ATCC PRA-207</strain>
    </source>
</reference>
<dbReference type="AlphaFoldDB" id="A0A7J6UKV1"/>
<comment type="caution">
    <text evidence="4">The sequence shown here is derived from an EMBL/GenBank/DDBJ whole genome shotgun (WGS) entry which is preliminary data.</text>
</comment>
<dbReference type="EMBL" id="JABANO010002113">
    <property type="protein sequence ID" value="KAF4757892.1"/>
    <property type="molecule type" value="Genomic_DNA"/>
</dbReference>